<keyword evidence="4" id="KW-1185">Reference proteome</keyword>
<evidence type="ECO:0000256" key="1">
    <source>
        <dbReference type="SAM" id="MobiDB-lite"/>
    </source>
</evidence>
<dbReference type="OrthoDB" id="5984724at2759"/>
<dbReference type="AlphaFoldDB" id="A0A368EYM8"/>
<feature type="region of interest" description="Disordered" evidence="1">
    <location>
        <begin position="155"/>
        <end position="185"/>
    </location>
</feature>
<sequence>MFSHSDQNLVLRPIDLINPYFRLGRLSNTTPLRYEESSNESYESITSYYADLRKTLDHFWELWQKEYLAALAEKNAKRSSRKQAAKCQPRVGDIVLIRQENIPRSMWPMGLVLELLTSKDGLPRSARLRTGKKNILERSVNHLVPLEVTAADVDNLERRKTSPAPTRIQPPRAVKKSSADTRTYQ</sequence>
<protein>
    <recommendedName>
        <fullName evidence="2">DUF5641 domain-containing protein</fullName>
    </recommendedName>
</protein>
<proteinExistence type="predicted"/>
<evidence type="ECO:0000313" key="3">
    <source>
        <dbReference type="EMBL" id="RCN23889.1"/>
    </source>
</evidence>
<evidence type="ECO:0000259" key="2">
    <source>
        <dbReference type="Pfam" id="PF18701"/>
    </source>
</evidence>
<dbReference type="EMBL" id="JOJR01024718">
    <property type="protein sequence ID" value="RCN23889.1"/>
    <property type="molecule type" value="Genomic_DNA"/>
</dbReference>
<reference evidence="3 4" key="1">
    <citation type="submission" date="2014-10" db="EMBL/GenBank/DDBJ databases">
        <title>Draft genome of the hookworm Ancylostoma caninum.</title>
        <authorList>
            <person name="Mitreva M."/>
        </authorList>
    </citation>
    <scope>NUCLEOTIDE SEQUENCE [LARGE SCALE GENOMIC DNA]</scope>
    <source>
        <strain evidence="3 4">Baltimore</strain>
    </source>
</reference>
<accession>A0A368EYM8</accession>
<feature type="domain" description="DUF5641" evidence="2">
    <location>
        <begin position="49"/>
        <end position="146"/>
    </location>
</feature>
<dbReference type="STRING" id="29170.A0A368EYM8"/>
<dbReference type="InterPro" id="IPR040676">
    <property type="entry name" value="DUF5641"/>
</dbReference>
<dbReference type="Proteomes" id="UP000252519">
    <property type="component" value="Unassembled WGS sequence"/>
</dbReference>
<dbReference type="PANTHER" id="PTHR47331:SF6">
    <property type="entry name" value="DOUBLECORTIN DOMAIN-CONTAINING PROTEIN"/>
    <property type="match status" value="1"/>
</dbReference>
<organism evidence="3 4">
    <name type="scientific">Ancylostoma caninum</name>
    <name type="common">Dog hookworm</name>
    <dbReference type="NCBI Taxonomy" id="29170"/>
    <lineage>
        <taxon>Eukaryota</taxon>
        <taxon>Metazoa</taxon>
        <taxon>Ecdysozoa</taxon>
        <taxon>Nematoda</taxon>
        <taxon>Chromadorea</taxon>
        <taxon>Rhabditida</taxon>
        <taxon>Rhabditina</taxon>
        <taxon>Rhabditomorpha</taxon>
        <taxon>Strongyloidea</taxon>
        <taxon>Ancylostomatidae</taxon>
        <taxon>Ancylostomatinae</taxon>
        <taxon>Ancylostoma</taxon>
    </lineage>
</organism>
<dbReference type="PANTHER" id="PTHR47331">
    <property type="entry name" value="PHD-TYPE DOMAIN-CONTAINING PROTEIN"/>
    <property type="match status" value="1"/>
</dbReference>
<name>A0A368EYM8_ANCCA</name>
<evidence type="ECO:0000313" key="4">
    <source>
        <dbReference type="Proteomes" id="UP000252519"/>
    </source>
</evidence>
<comment type="caution">
    <text evidence="3">The sequence shown here is derived from an EMBL/GenBank/DDBJ whole genome shotgun (WGS) entry which is preliminary data.</text>
</comment>
<gene>
    <name evidence="3" type="ORF">ANCCAN_30422</name>
</gene>
<dbReference type="Pfam" id="PF18701">
    <property type="entry name" value="DUF5641"/>
    <property type="match status" value="1"/>
</dbReference>